<dbReference type="InterPro" id="IPR029071">
    <property type="entry name" value="Ubiquitin-like_domsf"/>
</dbReference>
<evidence type="ECO:0000259" key="16">
    <source>
        <dbReference type="PROSITE" id="PS50146"/>
    </source>
</evidence>
<comment type="caution">
    <text evidence="18">The sequence shown here is derived from an EMBL/GenBank/DDBJ whole genome shotgun (WGS) entry which is preliminary data.</text>
</comment>
<dbReference type="Pfam" id="PF00781">
    <property type="entry name" value="DAGK_cat"/>
    <property type="match status" value="1"/>
</dbReference>
<evidence type="ECO:0000256" key="10">
    <source>
        <dbReference type="ARBA" id="ARBA00022833"/>
    </source>
</evidence>
<dbReference type="InterPro" id="IPR016064">
    <property type="entry name" value="NAD/diacylglycerol_kinase_sf"/>
</dbReference>
<feature type="region of interest" description="Disordered" evidence="14">
    <location>
        <begin position="255"/>
        <end position="288"/>
    </location>
</feature>
<comment type="pathway">
    <text evidence="13">Glycerolipid metabolism.</text>
</comment>
<dbReference type="InterPro" id="IPR017438">
    <property type="entry name" value="ATP-NAD_kinase_N"/>
</dbReference>
<dbReference type="EMBL" id="JAERUA010000023">
    <property type="protein sequence ID" value="KAI1883771.1"/>
    <property type="molecule type" value="Genomic_DNA"/>
</dbReference>
<evidence type="ECO:0000256" key="5">
    <source>
        <dbReference type="ARBA" id="ARBA00022723"/>
    </source>
</evidence>
<dbReference type="CDD" id="cd01783">
    <property type="entry name" value="RA2_DAGK-theta"/>
    <property type="match status" value="1"/>
</dbReference>
<dbReference type="PANTHER" id="PTHR11255">
    <property type="entry name" value="DIACYLGLYCEROL KINASE"/>
    <property type="match status" value="1"/>
</dbReference>
<dbReference type="GO" id="GO:0008270">
    <property type="term" value="F:zinc ion binding"/>
    <property type="evidence" value="ECO:0007669"/>
    <property type="project" value="UniProtKB-KW"/>
</dbReference>
<evidence type="ECO:0000259" key="17">
    <source>
        <dbReference type="PROSITE" id="PS50200"/>
    </source>
</evidence>
<keyword evidence="19" id="KW-1185">Reference proteome</keyword>
<dbReference type="CDD" id="cd20804">
    <property type="entry name" value="C1_DGKtheta_typeV_rpt2"/>
    <property type="match status" value="1"/>
</dbReference>
<feature type="domain" description="Ras-associating" evidence="17">
    <location>
        <begin position="379"/>
        <end position="479"/>
    </location>
</feature>
<dbReference type="PROSITE" id="PS50146">
    <property type="entry name" value="DAGK"/>
    <property type="match status" value="1"/>
</dbReference>
<evidence type="ECO:0000313" key="18">
    <source>
        <dbReference type="EMBL" id="KAI1883771.1"/>
    </source>
</evidence>
<dbReference type="Pfam" id="PF24099">
    <property type="entry name" value="RBD_DGKtheta"/>
    <property type="match status" value="1"/>
</dbReference>
<keyword evidence="4" id="KW-0808">Transferase</keyword>
<evidence type="ECO:0000256" key="4">
    <source>
        <dbReference type="ARBA" id="ARBA00022679"/>
    </source>
</evidence>
<dbReference type="InterPro" id="IPR000159">
    <property type="entry name" value="RA_dom"/>
</dbReference>
<comment type="similarity">
    <text evidence="2">Belongs to the eukaryotic diacylglycerol kinase family.</text>
</comment>
<dbReference type="SUPFAM" id="SSF57889">
    <property type="entry name" value="Cysteine-rich domain"/>
    <property type="match status" value="2"/>
</dbReference>
<feature type="compositionally biased region" description="Polar residues" evidence="14">
    <location>
        <begin position="266"/>
        <end position="284"/>
    </location>
</feature>
<dbReference type="PROSITE" id="PS00479">
    <property type="entry name" value="ZF_DAG_PE_1"/>
    <property type="match status" value="2"/>
</dbReference>
<dbReference type="InterPro" id="IPR056392">
    <property type="entry name" value="DGKtheta_RBD"/>
</dbReference>
<organism evidence="18 19">
    <name type="scientific">Albula goreensis</name>
    <dbReference type="NCBI Taxonomy" id="1534307"/>
    <lineage>
        <taxon>Eukaryota</taxon>
        <taxon>Metazoa</taxon>
        <taxon>Chordata</taxon>
        <taxon>Craniata</taxon>
        <taxon>Vertebrata</taxon>
        <taxon>Euteleostomi</taxon>
        <taxon>Actinopterygii</taxon>
        <taxon>Neopterygii</taxon>
        <taxon>Teleostei</taxon>
        <taxon>Albuliformes</taxon>
        <taxon>Albulidae</taxon>
        <taxon>Albula</taxon>
    </lineage>
</organism>
<dbReference type="GO" id="GO:0004143">
    <property type="term" value="F:ATP-dependent diacylglycerol kinase activity"/>
    <property type="evidence" value="ECO:0007669"/>
    <property type="project" value="UniProtKB-EC"/>
</dbReference>
<comment type="catalytic activity">
    <reaction evidence="12">
        <text>1,2-di-(9Z-octadecenoyl)-sn-glycerol + ATP = 1,2-di-(9Z-octadecenoyl)-sn-glycero-3-phosphate + ADP + H(+)</text>
        <dbReference type="Rhea" id="RHEA:40327"/>
        <dbReference type="ChEBI" id="CHEBI:15378"/>
        <dbReference type="ChEBI" id="CHEBI:30616"/>
        <dbReference type="ChEBI" id="CHEBI:52333"/>
        <dbReference type="ChEBI" id="CHEBI:74546"/>
        <dbReference type="ChEBI" id="CHEBI:456216"/>
    </reaction>
    <physiologicalReaction direction="left-to-right" evidence="12">
        <dbReference type="Rhea" id="RHEA:40328"/>
    </physiologicalReaction>
</comment>
<evidence type="ECO:0000256" key="2">
    <source>
        <dbReference type="ARBA" id="ARBA00009280"/>
    </source>
</evidence>
<evidence type="ECO:0000256" key="1">
    <source>
        <dbReference type="ARBA" id="ARBA00005175"/>
    </source>
</evidence>
<dbReference type="PANTHER" id="PTHR11255:SF54">
    <property type="entry name" value="DIACYLGLYCEROL KINASE THETA"/>
    <property type="match status" value="1"/>
</dbReference>
<feature type="region of interest" description="Disordered" evidence="14">
    <location>
        <begin position="1"/>
        <end position="41"/>
    </location>
</feature>
<dbReference type="InterPro" id="IPR020454">
    <property type="entry name" value="DAG/PE-bd"/>
</dbReference>
<gene>
    <name evidence="18" type="ORF">AGOR_G00235010</name>
</gene>
<dbReference type="GO" id="GO:0007165">
    <property type="term" value="P:signal transduction"/>
    <property type="evidence" value="ECO:0007669"/>
    <property type="project" value="InterPro"/>
</dbReference>
<reference evidence="18" key="1">
    <citation type="submission" date="2021-01" db="EMBL/GenBank/DDBJ databases">
        <authorList>
            <person name="Zahm M."/>
            <person name="Roques C."/>
            <person name="Cabau C."/>
            <person name="Klopp C."/>
            <person name="Donnadieu C."/>
            <person name="Jouanno E."/>
            <person name="Lampietro C."/>
            <person name="Louis A."/>
            <person name="Herpin A."/>
            <person name="Echchiki A."/>
            <person name="Berthelot C."/>
            <person name="Parey E."/>
            <person name="Roest-Crollius H."/>
            <person name="Braasch I."/>
            <person name="Postlethwait J."/>
            <person name="Bobe J."/>
            <person name="Montfort J."/>
            <person name="Bouchez O."/>
            <person name="Begum T."/>
            <person name="Mejri S."/>
            <person name="Adams A."/>
            <person name="Chen W.-J."/>
            <person name="Guiguen Y."/>
        </authorList>
    </citation>
    <scope>NUCLEOTIDE SEQUENCE</scope>
    <source>
        <tissue evidence="18">Blood</tissue>
    </source>
</reference>
<evidence type="ECO:0000256" key="9">
    <source>
        <dbReference type="ARBA" id="ARBA00022777"/>
    </source>
</evidence>
<keyword evidence="7" id="KW-0547">Nucleotide-binding</keyword>
<feature type="domain" description="Phorbol-ester/DAG-type" evidence="15">
    <location>
        <begin position="167"/>
        <end position="218"/>
    </location>
</feature>
<feature type="domain" description="Phorbol-ester/DAG-type" evidence="15">
    <location>
        <begin position="105"/>
        <end position="152"/>
    </location>
</feature>
<name>A0A8T3CIF9_9TELE</name>
<dbReference type="PROSITE" id="PS50081">
    <property type="entry name" value="ZF_DAG_PE_2"/>
    <property type="match status" value="3"/>
</dbReference>
<feature type="domain" description="Phorbol-ester/DAG-type" evidence="15">
    <location>
        <begin position="44"/>
        <end position="92"/>
    </location>
</feature>
<accession>A0A8T3CIF9</accession>
<dbReference type="GO" id="GO:0016020">
    <property type="term" value="C:membrane"/>
    <property type="evidence" value="ECO:0007669"/>
    <property type="project" value="UniProtKB-SubCell"/>
</dbReference>
<dbReference type="CDD" id="cd20854">
    <property type="entry name" value="C1_DGKtheta_typeV_rpt3"/>
    <property type="match status" value="1"/>
</dbReference>
<dbReference type="PROSITE" id="PS50200">
    <property type="entry name" value="RA"/>
    <property type="match status" value="1"/>
</dbReference>
<dbReference type="FunFam" id="3.30.60.20:FF:000002">
    <property type="entry name" value="Diacylglycerol kinase"/>
    <property type="match status" value="1"/>
</dbReference>
<dbReference type="InterPro" id="IPR001206">
    <property type="entry name" value="Diacylglycerol_kinase_cat_dom"/>
</dbReference>
<dbReference type="AlphaFoldDB" id="A0A8T3CIF9"/>
<evidence type="ECO:0000256" key="11">
    <source>
        <dbReference type="ARBA" id="ARBA00022840"/>
    </source>
</evidence>
<sequence>MADSVRIKHGNSSADSPGASPLSGRKKAQQSPGSRTRYQVGAPGHSFRKVTLTKPTFCHHCSDFIWGLVGFLCEVCNFMSHEKCLKHVKTVCSCMAPTLVRVPVAHCFGPAGHKKRFCCVCRKHLEGSPALRCEVCELHVHADCAPFSCSDCRLCHQDGNQDYDTYHHHWREGNMSSGARCEVCRRTCGSSEVLSGMRCEWCGITAHASCYVVVPPECSLGRLRNMILPPACVRLRSRNFSKLHCFRISESSQTELDNSDDVDTPNPVSSKENQSSSSPDSGKQTLKVFDGDDAVKRNQFRLVSIPRITKNEEVVEAALRAFYIPDEPQDYELQVYGQQALLSDDIINRNGAPDNKPDNKSVFRESAPEAWILRAKPRDTEVLKIYPGWLKVGVAYISISVSGSSTVESVVQEVLKQLGKQGEDPAGYILVEVFMGSKQVQRQVLSGQELVLDKLQEIRKMSLRQMNQTRLYMVERRNSVVQVTLMVGGLPAQLGREEYTDLLQEHLAIKSHLVTVSHVYAGQGAVVLEITCFSEAERIYMLAKDTAVNGKPLYSLVIPELMHRKLPRACSPLLVGGPLAGLHTFRDVPHFRILVCGGDGTVGWVLGVLEEVRHKLACPEPAIGIVPLGTGNDLARVLRWGAGYSGEDPYNVLLSVDEAEEVLMDRWTILLDAQEVLEDGKENGILEPPKIVQMSNYCGLGMTLSSAWTSTTLARRSRKVQQQVTQTATQQRELGRGHKSQPNGALRPH</sequence>
<keyword evidence="8" id="KW-0863">Zinc-finger</keyword>
<dbReference type="SUPFAM" id="SSF54236">
    <property type="entry name" value="Ubiquitin-like"/>
    <property type="match status" value="1"/>
</dbReference>
<dbReference type="EC" id="2.7.1.107" evidence="3"/>
<dbReference type="CDD" id="cd17111">
    <property type="entry name" value="RA1_DAGK-theta"/>
    <property type="match status" value="1"/>
</dbReference>
<evidence type="ECO:0000256" key="14">
    <source>
        <dbReference type="SAM" id="MobiDB-lite"/>
    </source>
</evidence>
<dbReference type="Gene3D" id="3.40.50.10330">
    <property type="entry name" value="Probable inorganic polyphosphate/atp-NAD kinase, domain 1"/>
    <property type="match status" value="1"/>
</dbReference>
<dbReference type="FunFam" id="3.30.60.20:FF:000053">
    <property type="entry name" value="Diacylglycerol kinase"/>
    <property type="match status" value="1"/>
</dbReference>
<keyword evidence="5" id="KW-0479">Metal-binding</keyword>
<keyword evidence="11" id="KW-0067">ATP-binding</keyword>
<keyword evidence="6" id="KW-0677">Repeat</keyword>
<evidence type="ECO:0000256" key="7">
    <source>
        <dbReference type="ARBA" id="ARBA00022741"/>
    </source>
</evidence>
<dbReference type="Pfam" id="PF00788">
    <property type="entry name" value="RA"/>
    <property type="match status" value="2"/>
</dbReference>
<evidence type="ECO:0000256" key="13">
    <source>
        <dbReference type="ARBA" id="ARBA00060536"/>
    </source>
</evidence>
<dbReference type="SMART" id="SM00109">
    <property type="entry name" value="C1"/>
    <property type="match status" value="3"/>
</dbReference>
<dbReference type="InterPro" id="IPR002219">
    <property type="entry name" value="PKC_DAG/PE"/>
</dbReference>
<evidence type="ECO:0000259" key="15">
    <source>
        <dbReference type="PROSITE" id="PS50081"/>
    </source>
</evidence>
<evidence type="ECO:0000256" key="8">
    <source>
        <dbReference type="ARBA" id="ARBA00022771"/>
    </source>
</evidence>
<evidence type="ECO:0000256" key="6">
    <source>
        <dbReference type="ARBA" id="ARBA00022737"/>
    </source>
</evidence>
<dbReference type="OrthoDB" id="242257at2759"/>
<dbReference type="InterPro" id="IPR046349">
    <property type="entry name" value="C1-like_sf"/>
</dbReference>
<evidence type="ECO:0000256" key="3">
    <source>
        <dbReference type="ARBA" id="ARBA00012133"/>
    </source>
</evidence>
<evidence type="ECO:0000313" key="19">
    <source>
        <dbReference type="Proteomes" id="UP000829720"/>
    </source>
</evidence>
<dbReference type="Pfam" id="PF00130">
    <property type="entry name" value="C1_1"/>
    <property type="match status" value="2"/>
</dbReference>
<dbReference type="Proteomes" id="UP000829720">
    <property type="component" value="Unassembled WGS sequence"/>
</dbReference>
<evidence type="ECO:0000256" key="12">
    <source>
        <dbReference type="ARBA" id="ARBA00023371"/>
    </source>
</evidence>
<protein>
    <recommendedName>
        <fullName evidence="3">diacylglycerol kinase (ATP)</fullName>
        <ecNumber evidence="3">2.7.1.107</ecNumber>
    </recommendedName>
</protein>
<dbReference type="CDD" id="cd20803">
    <property type="entry name" value="C1_DGKtheta_typeV_rpt1"/>
    <property type="match status" value="1"/>
</dbReference>
<feature type="region of interest" description="Disordered" evidence="14">
    <location>
        <begin position="718"/>
        <end position="749"/>
    </location>
</feature>
<dbReference type="SUPFAM" id="SSF111331">
    <property type="entry name" value="NAD kinase/diacylglycerol kinase-like"/>
    <property type="match status" value="1"/>
</dbReference>
<dbReference type="InterPro" id="IPR037607">
    <property type="entry name" value="DGK"/>
</dbReference>
<keyword evidence="9" id="KW-0418">Kinase</keyword>
<feature type="compositionally biased region" description="Low complexity" evidence="14">
    <location>
        <begin position="718"/>
        <end position="731"/>
    </location>
</feature>
<comment type="pathway">
    <text evidence="1">Lipid metabolism; glycerolipid metabolism.</text>
</comment>
<keyword evidence="10" id="KW-0862">Zinc</keyword>
<dbReference type="Gene3D" id="3.10.20.90">
    <property type="entry name" value="Phosphatidylinositol 3-kinase Catalytic Subunit, Chain A, domain 1"/>
    <property type="match status" value="1"/>
</dbReference>
<dbReference type="PRINTS" id="PR00008">
    <property type="entry name" value="DAGPEDOMAIN"/>
</dbReference>
<proteinExistence type="inferred from homology"/>
<dbReference type="SMART" id="SM00046">
    <property type="entry name" value="DAGKc"/>
    <property type="match status" value="1"/>
</dbReference>
<dbReference type="SMART" id="SM00314">
    <property type="entry name" value="RA"/>
    <property type="match status" value="2"/>
</dbReference>
<feature type="domain" description="DAGKc" evidence="16">
    <location>
        <begin position="576"/>
        <end position="673"/>
    </location>
</feature>
<dbReference type="GO" id="GO:0005524">
    <property type="term" value="F:ATP binding"/>
    <property type="evidence" value="ECO:0007669"/>
    <property type="project" value="UniProtKB-KW"/>
</dbReference>
<dbReference type="Gene3D" id="3.30.60.20">
    <property type="match status" value="2"/>
</dbReference>